<sequence length="79" mass="8671">MVDENGHRFEILGFPTNQFGLEEPANNDEILNGISQVWSLVEATMETLSLEDRASQVGATGGVIRDQQQNGDIQTLPRA</sequence>
<dbReference type="Proteomes" id="UP000838412">
    <property type="component" value="Chromosome 4"/>
</dbReference>
<accession>A0A8J9ZQH9</accession>
<dbReference type="OrthoDB" id="446890at2759"/>
<reference evidence="2" key="1">
    <citation type="submission" date="2022-01" db="EMBL/GenBank/DDBJ databases">
        <authorList>
            <person name="Braso-Vives M."/>
        </authorList>
    </citation>
    <scope>NUCLEOTIDE SEQUENCE</scope>
</reference>
<gene>
    <name evidence="2" type="primary">Hypp2426</name>
    <name evidence="2" type="ORF">BLAG_LOCUS17021</name>
</gene>
<dbReference type="EMBL" id="OV696689">
    <property type="protein sequence ID" value="CAH1261662.1"/>
    <property type="molecule type" value="Genomic_DNA"/>
</dbReference>
<dbReference type="AlphaFoldDB" id="A0A8J9ZQH9"/>
<evidence type="ECO:0000313" key="3">
    <source>
        <dbReference type="Proteomes" id="UP000838412"/>
    </source>
</evidence>
<evidence type="ECO:0000256" key="1">
    <source>
        <dbReference type="SAM" id="MobiDB-lite"/>
    </source>
</evidence>
<dbReference type="SUPFAM" id="SSF52833">
    <property type="entry name" value="Thioredoxin-like"/>
    <property type="match status" value="1"/>
</dbReference>
<evidence type="ECO:0000313" key="2">
    <source>
        <dbReference type="EMBL" id="CAH1261662.1"/>
    </source>
</evidence>
<organism evidence="2 3">
    <name type="scientific">Branchiostoma lanceolatum</name>
    <name type="common">Common lancelet</name>
    <name type="synonym">Amphioxus lanceolatum</name>
    <dbReference type="NCBI Taxonomy" id="7740"/>
    <lineage>
        <taxon>Eukaryota</taxon>
        <taxon>Metazoa</taxon>
        <taxon>Chordata</taxon>
        <taxon>Cephalochordata</taxon>
        <taxon>Leptocardii</taxon>
        <taxon>Amphioxiformes</taxon>
        <taxon>Branchiostomatidae</taxon>
        <taxon>Branchiostoma</taxon>
    </lineage>
</organism>
<protein>
    <submittedName>
        <fullName evidence="2">Hypp2426 protein</fullName>
    </submittedName>
</protein>
<keyword evidence="3" id="KW-1185">Reference proteome</keyword>
<dbReference type="InterPro" id="IPR036249">
    <property type="entry name" value="Thioredoxin-like_sf"/>
</dbReference>
<name>A0A8J9ZQH9_BRALA</name>
<proteinExistence type="predicted"/>
<dbReference type="Gene3D" id="3.40.30.10">
    <property type="entry name" value="Glutaredoxin"/>
    <property type="match status" value="1"/>
</dbReference>
<feature type="region of interest" description="Disordered" evidence="1">
    <location>
        <begin position="58"/>
        <end position="79"/>
    </location>
</feature>